<evidence type="ECO:0000313" key="3">
    <source>
        <dbReference type="Proteomes" id="UP001500305"/>
    </source>
</evidence>
<feature type="region of interest" description="Disordered" evidence="1">
    <location>
        <begin position="82"/>
        <end position="121"/>
    </location>
</feature>
<evidence type="ECO:0000256" key="1">
    <source>
        <dbReference type="SAM" id="MobiDB-lite"/>
    </source>
</evidence>
<organism evidence="2 3">
    <name type="scientific">Kitasatospora cystarginea</name>
    <dbReference type="NCBI Taxonomy" id="58350"/>
    <lineage>
        <taxon>Bacteria</taxon>
        <taxon>Bacillati</taxon>
        <taxon>Actinomycetota</taxon>
        <taxon>Actinomycetes</taxon>
        <taxon>Kitasatosporales</taxon>
        <taxon>Streptomycetaceae</taxon>
        <taxon>Kitasatospora</taxon>
    </lineage>
</organism>
<accession>A0ABN3ERM3</accession>
<dbReference type="EMBL" id="BAAATR010000036">
    <property type="protein sequence ID" value="GAA2267953.1"/>
    <property type="molecule type" value="Genomic_DNA"/>
</dbReference>
<feature type="region of interest" description="Disordered" evidence="1">
    <location>
        <begin position="23"/>
        <end position="66"/>
    </location>
</feature>
<protein>
    <submittedName>
        <fullName evidence="2">Uncharacterized protein</fullName>
    </submittedName>
</protein>
<reference evidence="2 3" key="1">
    <citation type="journal article" date="2019" name="Int. J. Syst. Evol. Microbiol.">
        <title>The Global Catalogue of Microorganisms (GCM) 10K type strain sequencing project: providing services to taxonomists for standard genome sequencing and annotation.</title>
        <authorList>
            <consortium name="The Broad Institute Genomics Platform"/>
            <consortium name="The Broad Institute Genome Sequencing Center for Infectious Disease"/>
            <person name="Wu L."/>
            <person name="Ma J."/>
        </authorList>
    </citation>
    <scope>NUCLEOTIDE SEQUENCE [LARGE SCALE GENOMIC DNA]</scope>
    <source>
        <strain evidence="2 3">JCM 7356</strain>
    </source>
</reference>
<dbReference type="Proteomes" id="UP001500305">
    <property type="component" value="Unassembled WGS sequence"/>
</dbReference>
<gene>
    <name evidence="2" type="ORF">GCM10010430_61380</name>
</gene>
<keyword evidence="3" id="KW-1185">Reference proteome</keyword>
<name>A0ABN3ERM3_9ACTN</name>
<comment type="caution">
    <text evidence="2">The sequence shown here is derived from an EMBL/GenBank/DDBJ whole genome shotgun (WGS) entry which is preliminary data.</text>
</comment>
<sequence>MCAPAANRVGTVACLISGVRPAWTGPDRSGVLTEPVVPEPALQRPPSSCTGSNRGGRQHIDPSTTCKAESQIPVMLFVEPGLAGPQTGIERGSAGIPSPGPGREAPHKGPAAGEPRGDFGG</sequence>
<proteinExistence type="predicted"/>
<evidence type="ECO:0000313" key="2">
    <source>
        <dbReference type="EMBL" id="GAA2267953.1"/>
    </source>
</evidence>